<organism evidence="2 3">
    <name type="scientific">Eiseniibacteriota bacterium</name>
    <dbReference type="NCBI Taxonomy" id="2212470"/>
    <lineage>
        <taxon>Bacteria</taxon>
        <taxon>Candidatus Eiseniibacteriota</taxon>
    </lineage>
</organism>
<feature type="transmembrane region" description="Helical" evidence="1">
    <location>
        <begin position="62"/>
        <end position="80"/>
    </location>
</feature>
<gene>
    <name evidence="2" type="ORF">KJ970_05430</name>
</gene>
<feature type="transmembrane region" description="Helical" evidence="1">
    <location>
        <begin position="116"/>
        <end position="135"/>
    </location>
</feature>
<dbReference type="PANTHER" id="PTHR31303:SF1">
    <property type="entry name" value="CTP-DEPENDENT DIACYLGLYCEROL KINASE 1"/>
    <property type="match status" value="1"/>
</dbReference>
<dbReference type="EMBL" id="JAHJDP010000028">
    <property type="protein sequence ID" value="MBU2690352.1"/>
    <property type="molecule type" value="Genomic_DNA"/>
</dbReference>
<dbReference type="EC" id="2.7.7.41" evidence="2"/>
<keyword evidence="1" id="KW-1133">Transmembrane helix</keyword>
<sequence>MLTGRDLWGVVISLAAISAIVALSEILRRMGASRDLTRKSVHIGIGSWCVPTLYLFDHVGAAILLPGLFVLANIAIHISGRFPSLQDEDRSNLGTIWFPLTFTLLLWIFWNPAHRGAAVAGLLTMAWGDAAASIVGRRWGRHRYPIWGGQKSWEGSLALIIATLPALMVAGRVQEGEGLPALLLLPVAVAAAILEAPCTRGLDNLILPGGIAVLFYFLT</sequence>
<evidence type="ECO:0000313" key="3">
    <source>
        <dbReference type="Proteomes" id="UP000777784"/>
    </source>
</evidence>
<feature type="transmembrane region" description="Helical" evidence="1">
    <location>
        <begin position="92"/>
        <end position="110"/>
    </location>
</feature>
<evidence type="ECO:0000313" key="2">
    <source>
        <dbReference type="EMBL" id="MBU2690352.1"/>
    </source>
</evidence>
<dbReference type="Pfam" id="PF01148">
    <property type="entry name" value="CTP_transf_1"/>
    <property type="match status" value="1"/>
</dbReference>
<comment type="caution">
    <text evidence="2">The sequence shown here is derived from an EMBL/GenBank/DDBJ whole genome shotgun (WGS) entry which is preliminary data.</text>
</comment>
<dbReference type="Proteomes" id="UP000777784">
    <property type="component" value="Unassembled WGS sequence"/>
</dbReference>
<dbReference type="PANTHER" id="PTHR31303">
    <property type="entry name" value="CTP-DEPENDENT DIACYLGLYCEROL KINASE 1"/>
    <property type="match status" value="1"/>
</dbReference>
<dbReference type="AlphaFoldDB" id="A0A948W2U3"/>
<keyword evidence="1" id="KW-0472">Membrane</keyword>
<feature type="transmembrane region" description="Helical" evidence="1">
    <location>
        <begin position="6"/>
        <end position="27"/>
    </location>
</feature>
<name>A0A948W2U3_UNCEI</name>
<accession>A0A948W2U3</accession>
<keyword evidence="2" id="KW-0808">Transferase</keyword>
<keyword evidence="2" id="KW-0548">Nucleotidyltransferase</keyword>
<evidence type="ECO:0000256" key="1">
    <source>
        <dbReference type="SAM" id="Phobius"/>
    </source>
</evidence>
<dbReference type="GO" id="GO:0004143">
    <property type="term" value="F:ATP-dependent diacylglycerol kinase activity"/>
    <property type="evidence" value="ECO:0007669"/>
    <property type="project" value="InterPro"/>
</dbReference>
<dbReference type="GO" id="GO:0004605">
    <property type="term" value="F:phosphatidate cytidylyltransferase activity"/>
    <property type="evidence" value="ECO:0007669"/>
    <property type="project" value="UniProtKB-EC"/>
</dbReference>
<reference evidence="2" key="1">
    <citation type="submission" date="2021-05" db="EMBL/GenBank/DDBJ databases">
        <title>Energy efficiency and biological interactions define the core microbiome of deep oligotrophic groundwater.</title>
        <authorList>
            <person name="Mehrshad M."/>
            <person name="Lopez-Fernandez M."/>
            <person name="Bell E."/>
            <person name="Bernier-Latmani R."/>
            <person name="Bertilsson S."/>
            <person name="Dopson M."/>
        </authorList>
    </citation>
    <scope>NUCLEOTIDE SEQUENCE</scope>
    <source>
        <strain evidence="2">Modern_marine.mb.64</strain>
    </source>
</reference>
<proteinExistence type="predicted"/>
<dbReference type="InterPro" id="IPR037997">
    <property type="entry name" value="Dgk1-like"/>
</dbReference>
<keyword evidence="1" id="KW-0812">Transmembrane</keyword>
<protein>
    <submittedName>
        <fullName evidence="2">Phosphatidate cytidylyltransferase</fullName>
        <ecNumber evidence="2">2.7.7.41</ecNumber>
    </submittedName>
</protein>